<proteinExistence type="predicted"/>
<feature type="transmembrane region" description="Helical" evidence="7">
    <location>
        <begin position="344"/>
        <end position="366"/>
    </location>
</feature>
<evidence type="ECO:0000256" key="1">
    <source>
        <dbReference type="ARBA" id="ARBA00004651"/>
    </source>
</evidence>
<evidence type="ECO:0000256" key="3">
    <source>
        <dbReference type="ARBA" id="ARBA00022475"/>
    </source>
</evidence>
<dbReference type="PANTHER" id="PTHR23513:SF6">
    <property type="entry name" value="MAJOR FACILITATOR SUPERFAMILY ASSOCIATED DOMAIN-CONTAINING PROTEIN"/>
    <property type="match status" value="1"/>
</dbReference>
<feature type="transmembrane region" description="Helical" evidence="7">
    <location>
        <begin position="164"/>
        <end position="184"/>
    </location>
</feature>
<dbReference type="Gene3D" id="1.20.1250.20">
    <property type="entry name" value="MFS general substrate transporter like domains"/>
    <property type="match status" value="1"/>
</dbReference>
<dbReference type="Pfam" id="PF05977">
    <property type="entry name" value="MFS_3"/>
    <property type="match status" value="1"/>
</dbReference>
<keyword evidence="5 7" id="KW-1133">Transmembrane helix</keyword>
<sequence>MQPQIKKEAKATATTTTTTTAKATLFSDKNFRWLIGGSTISMLGDQFTMVALPWLVLKMTGDTFILGIVLAMLGVPRALFIFIGGAIVDQYSPKRVMMITKCINTVLLATLAGLVFSGHLSLWMVYALALSLGISTAFSIPAGTSMLPRVVALSQLQIANSITLSIRQVSMFLGPVMAGILIAICGQSENAGIKDSTGLSAAFLLDCASYAISAWTLNKVITRDDAQNKSDAVSILKNVFTGLQFCWQQKELRTCFMYWSAIAFFIMGPMQIAMPLLATKLNNSAGTFGLLAGAHGAGTLLGMAVSGIKPNLRFGTLGGTMLLIDFIIALLFMPLGLVQSSWQAVLILLTIASLGGYLHVAVFTWIQTQVPPALLGRAMSMFMFIFMGIGPISAALSGWMMRSLQLTQLFFVCGAMLMLIVIFALFASPMRLVKDNRASANQAG</sequence>
<dbReference type="EMBL" id="JACOFV010000004">
    <property type="protein sequence ID" value="MBC3861602.1"/>
    <property type="molecule type" value="Genomic_DNA"/>
</dbReference>
<evidence type="ECO:0000256" key="4">
    <source>
        <dbReference type="ARBA" id="ARBA00022692"/>
    </source>
</evidence>
<feature type="transmembrane region" description="Helical" evidence="7">
    <location>
        <begin position="284"/>
        <end position="305"/>
    </location>
</feature>
<evidence type="ECO:0000256" key="7">
    <source>
        <dbReference type="SAM" id="Phobius"/>
    </source>
</evidence>
<keyword evidence="6 7" id="KW-0472">Membrane</keyword>
<comment type="caution">
    <text evidence="8">The sequence shown here is derived from an EMBL/GenBank/DDBJ whole genome shotgun (WGS) entry which is preliminary data.</text>
</comment>
<keyword evidence="9" id="KW-1185">Reference proteome</keyword>
<evidence type="ECO:0000256" key="5">
    <source>
        <dbReference type="ARBA" id="ARBA00022989"/>
    </source>
</evidence>
<feature type="transmembrane region" description="Helical" evidence="7">
    <location>
        <begin position="63"/>
        <end position="87"/>
    </location>
</feature>
<feature type="transmembrane region" description="Helical" evidence="7">
    <location>
        <begin position="256"/>
        <end position="278"/>
    </location>
</feature>
<evidence type="ECO:0000313" key="8">
    <source>
        <dbReference type="EMBL" id="MBC3861602.1"/>
    </source>
</evidence>
<dbReference type="AlphaFoldDB" id="A0A923HH84"/>
<evidence type="ECO:0000256" key="6">
    <source>
        <dbReference type="ARBA" id="ARBA00023136"/>
    </source>
</evidence>
<dbReference type="GO" id="GO:0005886">
    <property type="term" value="C:plasma membrane"/>
    <property type="evidence" value="ECO:0007669"/>
    <property type="project" value="UniProtKB-SubCell"/>
</dbReference>
<dbReference type="SUPFAM" id="SSF103473">
    <property type="entry name" value="MFS general substrate transporter"/>
    <property type="match status" value="1"/>
</dbReference>
<evidence type="ECO:0000256" key="2">
    <source>
        <dbReference type="ARBA" id="ARBA00022448"/>
    </source>
</evidence>
<keyword evidence="2" id="KW-0813">Transport</keyword>
<evidence type="ECO:0000313" key="9">
    <source>
        <dbReference type="Proteomes" id="UP000634011"/>
    </source>
</evidence>
<organism evidence="8 9">
    <name type="scientific">Undibacterium jejuense</name>
    <dbReference type="NCBI Taxonomy" id="1344949"/>
    <lineage>
        <taxon>Bacteria</taxon>
        <taxon>Pseudomonadati</taxon>
        <taxon>Pseudomonadota</taxon>
        <taxon>Betaproteobacteria</taxon>
        <taxon>Burkholderiales</taxon>
        <taxon>Oxalobacteraceae</taxon>
        <taxon>Undibacterium</taxon>
    </lineage>
</organism>
<feature type="transmembrane region" description="Helical" evidence="7">
    <location>
        <begin position="317"/>
        <end position="338"/>
    </location>
</feature>
<accession>A0A923HH84</accession>
<dbReference type="Proteomes" id="UP000634011">
    <property type="component" value="Unassembled WGS sequence"/>
</dbReference>
<feature type="transmembrane region" description="Helical" evidence="7">
    <location>
        <begin position="378"/>
        <end position="400"/>
    </location>
</feature>
<feature type="transmembrane region" description="Helical" evidence="7">
    <location>
        <begin position="406"/>
        <end position="427"/>
    </location>
</feature>
<comment type="subcellular location">
    <subcellularLocation>
        <location evidence="1">Cell membrane</location>
        <topology evidence="1">Multi-pass membrane protein</topology>
    </subcellularLocation>
</comment>
<dbReference type="InterPro" id="IPR036259">
    <property type="entry name" value="MFS_trans_sf"/>
</dbReference>
<feature type="transmembrane region" description="Helical" evidence="7">
    <location>
        <begin position="33"/>
        <end position="57"/>
    </location>
</feature>
<protein>
    <submittedName>
        <fullName evidence="8">MFS transporter</fullName>
    </submittedName>
</protein>
<keyword evidence="4 7" id="KW-0812">Transmembrane</keyword>
<reference evidence="8" key="1">
    <citation type="submission" date="2020-08" db="EMBL/GenBank/DDBJ databases">
        <title>Novel species isolated from subtropical streams in China.</title>
        <authorList>
            <person name="Lu H."/>
        </authorList>
    </citation>
    <scope>NUCLEOTIDE SEQUENCE</scope>
    <source>
        <strain evidence="8">KACC 12607</strain>
    </source>
</reference>
<dbReference type="RefSeq" id="WP_186911535.1">
    <property type="nucleotide sequence ID" value="NZ_JACOFV010000004.1"/>
</dbReference>
<dbReference type="CDD" id="cd06173">
    <property type="entry name" value="MFS_MefA_like"/>
    <property type="match status" value="1"/>
</dbReference>
<dbReference type="InterPro" id="IPR010290">
    <property type="entry name" value="TM_effector"/>
</dbReference>
<gene>
    <name evidence="8" type="ORF">H8K32_05765</name>
</gene>
<name>A0A923HH84_9BURK</name>
<dbReference type="PANTHER" id="PTHR23513">
    <property type="entry name" value="INTEGRAL MEMBRANE EFFLUX PROTEIN-RELATED"/>
    <property type="match status" value="1"/>
</dbReference>
<keyword evidence="3" id="KW-1003">Cell membrane</keyword>